<dbReference type="eggNOG" id="COG4388">
    <property type="taxonomic scope" value="Bacteria"/>
</dbReference>
<evidence type="ECO:0000256" key="1">
    <source>
        <dbReference type="SAM" id="Coils"/>
    </source>
</evidence>
<dbReference type="OrthoDB" id="9816412at2"/>
<proteinExistence type="predicted"/>
<keyword evidence="1" id="KW-0175">Coiled coil</keyword>
<feature type="coiled-coil region" evidence="1">
    <location>
        <begin position="165"/>
        <end position="192"/>
    </location>
</feature>
<reference evidence="3" key="1">
    <citation type="submission" date="2008-10" db="EMBL/GenBank/DDBJ databases">
        <title>Complete sequence of Desulfovibrio vulgaris str. 'Miyazaki F'.</title>
        <authorList>
            <person name="Lucas S."/>
            <person name="Copeland A."/>
            <person name="Lapidus A."/>
            <person name="Glavina del Rio T."/>
            <person name="Dalin E."/>
            <person name="Tice H."/>
            <person name="Bruce D."/>
            <person name="Goodwin L."/>
            <person name="Pitluck S."/>
            <person name="Sims D."/>
            <person name="Brettin T."/>
            <person name="Detter J.C."/>
            <person name="Han C."/>
            <person name="Larimer F."/>
            <person name="Land M."/>
            <person name="Hauser L."/>
            <person name="Kyrpides N."/>
            <person name="Mikhailova N."/>
            <person name="Hazen T.C."/>
            <person name="Richardson P."/>
        </authorList>
    </citation>
    <scope>NUCLEOTIDE SEQUENCE</scope>
    <source>
        <strain evidence="3">Miyazaki F</strain>
    </source>
</reference>
<dbReference type="EMBL" id="CP001197">
    <property type="protein sequence ID" value="ACL08235.1"/>
    <property type="molecule type" value="Genomic_DNA"/>
</dbReference>
<dbReference type="STRING" id="883.DvMF_1286"/>
<dbReference type="HOGENOM" id="CLU_058178_0_0_7"/>
<dbReference type="AlphaFoldDB" id="B8DLH3"/>
<accession>B8DLH3</accession>
<protein>
    <submittedName>
        <fullName evidence="3">Uncharacterized protein</fullName>
    </submittedName>
</protein>
<name>B8DLH3_NITV9</name>
<feature type="region of interest" description="Disordered" evidence="2">
    <location>
        <begin position="289"/>
        <end position="326"/>
    </location>
</feature>
<evidence type="ECO:0000313" key="3">
    <source>
        <dbReference type="EMBL" id="ACL08235.1"/>
    </source>
</evidence>
<organism evidence="3">
    <name type="scientific">Nitratidesulfovibrio vulgaris (strain DSM 19637 / Miyazaki F)</name>
    <name type="common">Desulfovibrio vulgaris</name>
    <dbReference type="NCBI Taxonomy" id="883"/>
    <lineage>
        <taxon>Bacteria</taxon>
        <taxon>Pseudomonadati</taxon>
        <taxon>Thermodesulfobacteriota</taxon>
        <taxon>Desulfovibrionia</taxon>
        <taxon>Desulfovibrionales</taxon>
        <taxon>Desulfovibrionaceae</taxon>
        <taxon>Nitratidesulfovibrio</taxon>
    </lineage>
</organism>
<feature type="compositionally biased region" description="Low complexity" evidence="2">
    <location>
        <begin position="301"/>
        <end position="320"/>
    </location>
</feature>
<sequence>MPTPNAAQDAAPQANPWIRIARTGTWTDSQGTPRTFTSADFDAIVRNYDPQQEEAPLVIGHPETDSPAYGWVRALRRTGADLFAQLAQVPETVREAVHSGSYRYVSMALHPGGKRLRHVGLLGGVPPAIKGLGPVQLGDGSDAIVIRFAAHTPEHPAPGGTRMDMEDLQKRIGALEQQVNSLTTANNELKDKLAASDKARADADTARTAAEEGKASVEQEFAAYKGEQARAARTARLERLTADGKVTPGEHKDILAQVDALSKVPEPVEFSDGGKETLEERFWKQLEGRTPAPFLQPVAPPAGAGPAFSAPTSAAAAAPADLSRKI</sequence>
<evidence type="ECO:0000256" key="2">
    <source>
        <dbReference type="SAM" id="MobiDB-lite"/>
    </source>
</evidence>
<dbReference type="KEGG" id="dvm:DvMF_1286"/>
<gene>
    <name evidence="3" type="ordered locus">DvMF_1286</name>
</gene>